<dbReference type="InterPro" id="IPR057992">
    <property type="entry name" value="TPR_SYVN1_N"/>
</dbReference>
<dbReference type="PANTHER" id="PTHR22763">
    <property type="entry name" value="RING ZINC FINGER PROTEIN"/>
    <property type="match status" value="1"/>
</dbReference>
<dbReference type="InterPro" id="IPR001841">
    <property type="entry name" value="Znf_RING"/>
</dbReference>
<keyword evidence="8 11" id="KW-1133">Transmembrane helix</keyword>
<accession>A0A061BAM7</accession>
<evidence type="ECO:0000256" key="11">
    <source>
        <dbReference type="SAM" id="Phobius"/>
    </source>
</evidence>
<gene>
    <name evidence="13" type="ORF">CYFA0S_27e00496g</name>
</gene>
<evidence type="ECO:0000256" key="3">
    <source>
        <dbReference type="ARBA" id="ARBA00022679"/>
    </source>
</evidence>
<feature type="transmembrane region" description="Helical" evidence="11">
    <location>
        <begin position="188"/>
        <end position="208"/>
    </location>
</feature>
<evidence type="ECO:0000256" key="1">
    <source>
        <dbReference type="ARBA" id="ARBA00004127"/>
    </source>
</evidence>
<dbReference type="Pfam" id="PF13639">
    <property type="entry name" value="zf-RING_2"/>
    <property type="match status" value="1"/>
</dbReference>
<evidence type="ECO:0000259" key="12">
    <source>
        <dbReference type="PROSITE" id="PS50089"/>
    </source>
</evidence>
<dbReference type="EMBL" id="LK052912">
    <property type="protein sequence ID" value="CDR46987.1"/>
    <property type="molecule type" value="Genomic_DNA"/>
</dbReference>
<dbReference type="GO" id="GO:0061630">
    <property type="term" value="F:ubiquitin protein ligase activity"/>
    <property type="evidence" value="ECO:0007669"/>
    <property type="project" value="TreeGrafter"/>
</dbReference>
<dbReference type="SUPFAM" id="SSF57850">
    <property type="entry name" value="RING/U-box"/>
    <property type="match status" value="1"/>
</dbReference>
<evidence type="ECO:0000256" key="10">
    <source>
        <dbReference type="PROSITE-ProRule" id="PRU00175"/>
    </source>
</evidence>
<keyword evidence="5" id="KW-0479">Metal-binding</keyword>
<dbReference type="InterPro" id="IPR050731">
    <property type="entry name" value="HRD1_E3_ubiq-ligases"/>
</dbReference>
<dbReference type="GO" id="GO:0008270">
    <property type="term" value="F:zinc ion binding"/>
    <property type="evidence" value="ECO:0007669"/>
    <property type="project" value="UniProtKB-KW"/>
</dbReference>
<evidence type="ECO:0000256" key="5">
    <source>
        <dbReference type="ARBA" id="ARBA00022723"/>
    </source>
</evidence>
<evidence type="ECO:0000256" key="9">
    <source>
        <dbReference type="ARBA" id="ARBA00023136"/>
    </source>
</evidence>
<dbReference type="OrthoDB" id="8062037at2759"/>
<comment type="subcellular location">
    <subcellularLocation>
        <location evidence="1">Endomembrane system</location>
        <topology evidence="1">Multi-pass membrane protein</topology>
    </subcellularLocation>
</comment>
<sequence length="369" mass="42916">MKKLYSALGALLGISIFRKIYQELFILSNSDSVSPLKLYALLLDYRFLVNFGIANFVLLTVLLIPKFIRWVLFGDALDQREIASIREKFNYTLFEFIWGLVILKNIDRESLTAKTVFKYALLFACLVITKSFHYLCDMRVATQARDINNGQYQTKSSLKLFIGINTLICVDALVFLKIKDDMQNSMNIIFGFEVLNLCPLILITMVNYTSSVYMHYRNMSQSPTSLPFVILDFTLNLVRMSLFITYTWICYQNFTFPAHMIPSSYRCFRMLLTKTRNLIIHARNQKMFKRYLTLPKTHSIDGCSNDTCFCLEELSQDKDNDIRKLACNHAFHYECLKWWLVKSETCPVCRSPLQFNDTQDQAGIPLVIT</sequence>
<feature type="domain" description="RING-type" evidence="12">
    <location>
        <begin position="310"/>
        <end position="350"/>
    </location>
</feature>
<feature type="transmembrane region" description="Helical" evidence="11">
    <location>
        <begin position="229"/>
        <end position="249"/>
    </location>
</feature>
<feature type="transmembrane region" description="Helical" evidence="11">
    <location>
        <begin position="118"/>
        <end position="136"/>
    </location>
</feature>
<evidence type="ECO:0000256" key="4">
    <source>
        <dbReference type="ARBA" id="ARBA00022692"/>
    </source>
</evidence>
<evidence type="ECO:0000256" key="6">
    <source>
        <dbReference type="ARBA" id="ARBA00022771"/>
    </source>
</evidence>
<evidence type="ECO:0000256" key="8">
    <source>
        <dbReference type="ARBA" id="ARBA00022989"/>
    </source>
</evidence>
<keyword evidence="9 11" id="KW-0472">Membrane</keyword>
<dbReference type="PROSITE" id="PS50089">
    <property type="entry name" value="ZF_RING_2"/>
    <property type="match status" value="1"/>
</dbReference>
<dbReference type="AlphaFoldDB" id="A0A061BAM7"/>
<keyword evidence="3" id="KW-0808">Transferase</keyword>
<organism evidence="13">
    <name type="scientific">Cyberlindnera fabianii</name>
    <name type="common">Yeast</name>
    <name type="synonym">Hansenula fabianii</name>
    <dbReference type="NCBI Taxonomy" id="36022"/>
    <lineage>
        <taxon>Eukaryota</taxon>
        <taxon>Fungi</taxon>
        <taxon>Dikarya</taxon>
        <taxon>Ascomycota</taxon>
        <taxon>Saccharomycotina</taxon>
        <taxon>Saccharomycetes</taxon>
        <taxon>Phaffomycetales</taxon>
        <taxon>Phaffomycetaceae</taxon>
        <taxon>Cyberlindnera</taxon>
    </lineage>
</organism>
<dbReference type="PhylomeDB" id="A0A061BAM7"/>
<protein>
    <submittedName>
        <fullName evidence="13">CYFA0S27e00496g1_1</fullName>
    </submittedName>
</protein>
<dbReference type="SMART" id="SM00184">
    <property type="entry name" value="RING"/>
    <property type="match status" value="1"/>
</dbReference>
<dbReference type="GO" id="GO:0043161">
    <property type="term" value="P:proteasome-mediated ubiquitin-dependent protein catabolic process"/>
    <property type="evidence" value="ECO:0007669"/>
    <property type="project" value="TreeGrafter"/>
</dbReference>
<name>A0A061BAM7_CYBFA</name>
<feature type="transmembrane region" description="Helical" evidence="11">
    <location>
        <begin position="157"/>
        <end position="176"/>
    </location>
</feature>
<feature type="transmembrane region" description="Helical" evidence="11">
    <location>
        <begin position="47"/>
        <end position="68"/>
    </location>
</feature>
<proteinExistence type="predicted"/>
<keyword evidence="6 10" id="KW-0863">Zinc-finger</keyword>
<evidence type="ECO:0000256" key="2">
    <source>
        <dbReference type="ARBA" id="ARBA00004906"/>
    </source>
</evidence>
<dbReference type="Gene3D" id="3.30.40.10">
    <property type="entry name" value="Zinc/RING finger domain, C3HC4 (zinc finger)"/>
    <property type="match status" value="1"/>
</dbReference>
<dbReference type="GO" id="GO:0012505">
    <property type="term" value="C:endomembrane system"/>
    <property type="evidence" value="ECO:0007669"/>
    <property type="project" value="TreeGrafter"/>
</dbReference>
<keyword evidence="7" id="KW-0862">Zinc</keyword>
<dbReference type="Pfam" id="PF25563">
    <property type="entry name" value="TPR_SYVN1_N"/>
    <property type="match status" value="1"/>
</dbReference>
<comment type="pathway">
    <text evidence="2">Protein modification; protein ubiquitination.</text>
</comment>
<dbReference type="InterPro" id="IPR013083">
    <property type="entry name" value="Znf_RING/FYVE/PHD"/>
</dbReference>
<evidence type="ECO:0000256" key="7">
    <source>
        <dbReference type="ARBA" id="ARBA00022833"/>
    </source>
</evidence>
<keyword evidence="4 11" id="KW-0812">Transmembrane</keyword>
<evidence type="ECO:0000313" key="13">
    <source>
        <dbReference type="EMBL" id="CDR46987.1"/>
    </source>
</evidence>
<reference evidence="13" key="1">
    <citation type="journal article" date="2014" name="Genome Announc.">
        <title>Genome sequence of the yeast Cyberlindnera fabianii (Hansenula fabianii).</title>
        <authorList>
            <person name="Freel K.C."/>
            <person name="Sarilar V."/>
            <person name="Neuveglise C."/>
            <person name="Devillers H."/>
            <person name="Friedrich A."/>
            <person name="Schacherer J."/>
        </authorList>
    </citation>
    <scope>NUCLEOTIDE SEQUENCE</scope>
    <source>
        <strain evidence="13">YJS4271</strain>
    </source>
</reference>